<feature type="region of interest" description="Disordered" evidence="1">
    <location>
        <begin position="80"/>
        <end position="103"/>
    </location>
</feature>
<dbReference type="EMBL" id="LXFE01000995">
    <property type="protein sequence ID" value="OLL24078.1"/>
    <property type="molecule type" value="Genomic_DNA"/>
</dbReference>
<feature type="compositionally biased region" description="Basic and acidic residues" evidence="1">
    <location>
        <begin position="80"/>
        <end position="89"/>
    </location>
</feature>
<protein>
    <submittedName>
        <fullName evidence="2">Uncharacterized protein</fullName>
    </submittedName>
</protein>
<evidence type="ECO:0000313" key="2">
    <source>
        <dbReference type="EMBL" id="OLL24078.1"/>
    </source>
</evidence>
<feature type="region of interest" description="Disordered" evidence="1">
    <location>
        <begin position="135"/>
        <end position="158"/>
    </location>
</feature>
<evidence type="ECO:0000313" key="3">
    <source>
        <dbReference type="Proteomes" id="UP000186594"/>
    </source>
</evidence>
<dbReference type="Proteomes" id="UP000186594">
    <property type="component" value="Unassembled WGS sequence"/>
</dbReference>
<proteinExistence type="predicted"/>
<sequence length="158" mass="17406">MDPRTRKDTPEDPNVAIFKQAACNVTQLFLAYKTAAADHSRAREDGYAEALADMLVRLDSGVAPAELRAWIVQCKREGSAESTDEHMAAAEKPPLPPPAAFTFTAPLRSAAPPAARSDDLRPDVGELLFEYIKNNTNTPKRRLQDRGYAGAHKRGRFQ</sequence>
<reference evidence="2 3" key="1">
    <citation type="submission" date="2016-04" db="EMBL/GenBank/DDBJ databases">
        <title>Evolutionary innovation and constraint leading to complex multicellularity in the Ascomycota.</title>
        <authorList>
            <person name="Cisse O."/>
            <person name="Nguyen A."/>
            <person name="Hewitt D.A."/>
            <person name="Jedd G."/>
            <person name="Stajich J.E."/>
        </authorList>
    </citation>
    <scope>NUCLEOTIDE SEQUENCE [LARGE SCALE GENOMIC DNA]</scope>
    <source>
        <strain evidence="2 3">DAH-3</strain>
    </source>
</reference>
<dbReference type="PANTHER" id="PTHR38645:SF1">
    <property type="entry name" value="YALI0F12243P"/>
    <property type="match status" value="1"/>
</dbReference>
<comment type="caution">
    <text evidence="2">The sequence shown here is derived from an EMBL/GenBank/DDBJ whole genome shotgun (WGS) entry which is preliminary data.</text>
</comment>
<name>A0A1U7LN76_NEOID</name>
<dbReference type="AlphaFoldDB" id="A0A1U7LN76"/>
<keyword evidence="3" id="KW-1185">Reference proteome</keyword>
<dbReference type="PANTHER" id="PTHR38645">
    <property type="entry name" value="CHROMOSOME 9, WHOLE GENOME SHOTGUN SEQUENCE"/>
    <property type="match status" value="1"/>
</dbReference>
<dbReference type="OrthoDB" id="21418at2759"/>
<gene>
    <name evidence="2" type="ORF">NEOLI_003122</name>
</gene>
<accession>A0A1U7LN76</accession>
<organism evidence="2 3">
    <name type="scientific">Neolecta irregularis (strain DAH-3)</name>
    <dbReference type="NCBI Taxonomy" id="1198029"/>
    <lineage>
        <taxon>Eukaryota</taxon>
        <taxon>Fungi</taxon>
        <taxon>Dikarya</taxon>
        <taxon>Ascomycota</taxon>
        <taxon>Taphrinomycotina</taxon>
        <taxon>Neolectales</taxon>
        <taxon>Neolectaceae</taxon>
        <taxon>Neolecta</taxon>
    </lineage>
</organism>
<evidence type="ECO:0000256" key="1">
    <source>
        <dbReference type="SAM" id="MobiDB-lite"/>
    </source>
</evidence>